<organism evidence="1">
    <name type="scientific">marine sediment metagenome</name>
    <dbReference type="NCBI Taxonomy" id="412755"/>
    <lineage>
        <taxon>unclassified sequences</taxon>
        <taxon>metagenomes</taxon>
        <taxon>ecological metagenomes</taxon>
    </lineage>
</organism>
<accession>A0A0F9IPE6</accession>
<name>A0A0F9IPE6_9ZZZZ</name>
<comment type="caution">
    <text evidence="1">The sequence shown here is derived from an EMBL/GenBank/DDBJ whole genome shotgun (WGS) entry which is preliminary data.</text>
</comment>
<protein>
    <submittedName>
        <fullName evidence="1">Uncharacterized protein</fullName>
    </submittedName>
</protein>
<evidence type="ECO:0000313" key="1">
    <source>
        <dbReference type="EMBL" id="KKL95615.1"/>
    </source>
</evidence>
<proteinExistence type="predicted"/>
<gene>
    <name evidence="1" type="ORF">LCGC14_1852800</name>
</gene>
<dbReference type="AlphaFoldDB" id="A0A0F9IPE6"/>
<reference evidence="1" key="1">
    <citation type="journal article" date="2015" name="Nature">
        <title>Complex archaea that bridge the gap between prokaryotes and eukaryotes.</title>
        <authorList>
            <person name="Spang A."/>
            <person name="Saw J.H."/>
            <person name="Jorgensen S.L."/>
            <person name="Zaremba-Niedzwiedzka K."/>
            <person name="Martijn J."/>
            <person name="Lind A.E."/>
            <person name="van Eijk R."/>
            <person name="Schleper C."/>
            <person name="Guy L."/>
            <person name="Ettema T.J."/>
        </authorList>
    </citation>
    <scope>NUCLEOTIDE SEQUENCE</scope>
</reference>
<dbReference type="EMBL" id="LAZR01018632">
    <property type="protein sequence ID" value="KKL95615.1"/>
    <property type="molecule type" value="Genomic_DNA"/>
</dbReference>
<sequence>MEKSKAAGLKNLSVLNHDRINQTEKNGKLVKKIDSLWENNYPNGRNSKKESKKLLIKLETTGTEKRKISLKLESSSSKIDSNYYNLLSELLKEFFKTNNTKPTNFPLD</sequence>